<dbReference type="Gene3D" id="2.40.330.10">
    <property type="entry name" value="DNA-binding pseudobarrel domain"/>
    <property type="match status" value="2"/>
</dbReference>
<feature type="compositionally biased region" description="Polar residues" evidence="7">
    <location>
        <begin position="1"/>
        <end position="10"/>
    </location>
</feature>
<evidence type="ECO:0000256" key="7">
    <source>
        <dbReference type="SAM" id="MobiDB-lite"/>
    </source>
</evidence>
<feature type="compositionally biased region" description="Basic and acidic residues" evidence="7">
    <location>
        <begin position="151"/>
        <end position="160"/>
    </location>
</feature>
<dbReference type="PANTHER" id="PTHR31674:SF62">
    <property type="entry name" value="B3 DOMAIN-CONTAINING PROTEIN REM14-RELATED"/>
    <property type="match status" value="1"/>
</dbReference>
<comment type="caution">
    <text evidence="9">The sequence shown here is derived from an EMBL/GenBank/DDBJ whole genome shotgun (WGS) entry which is preliminary data.</text>
</comment>
<name>A0ABR2CUP9_9ROSI</name>
<protein>
    <recommendedName>
        <fullName evidence="8">TF-B3 domain-containing protein</fullName>
    </recommendedName>
</protein>
<evidence type="ECO:0000256" key="4">
    <source>
        <dbReference type="ARBA" id="ARBA00023125"/>
    </source>
</evidence>
<dbReference type="CDD" id="cd10017">
    <property type="entry name" value="B3_DNA"/>
    <property type="match status" value="2"/>
</dbReference>
<dbReference type="InterPro" id="IPR015300">
    <property type="entry name" value="DNA-bd_pseudobarrel_sf"/>
</dbReference>
<feature type="compositionally biased region" description="Low complexity" evidence="7">
    <location>
        <begin position="161"/>
        <end position="171"/>
    </location>
</feature>
<organism evidence="9 10">
    <name type="scientific">Hibiscus sabdariffa</name>
    <name type="common">roselle</name>
    <dbReference type="NCBI Taxonomy" id="183260"/>
    <lineage>
        <taxon>Eukaryota</taxon>
        <taxon>Viridiplantae</taxon>
        <taxon>Streptophyta</taxon>
        <taxon>Embryophyta</taxon>
        <taxon>Tracheophyta</taxon>
        <taxon>Spermatophyta</taxon>
        <taxon>Magnoliopsida</taxon>
        <taxon>eudicotyledons</taxon>
        <taxon>Gunneridae</taxon>
        <taxon>Pentapetalae</taxon>
        <taxon>rosids</taxon>
        <taxon>malvids</taxon>
        <taxon>Malvales</taxon>
        <taxon>Malvaceae</taxon>
        <taxon>Malvoideae</taxon>
        <taxon>Hibiscus</taxon>
    </lineage>
</organism>
<sequence length="293" mass="32798">MLEMTNQSKASSHHMVPPLKPQSSNGNCKIYSNHTSLLPASLTRLPTSPSCMHHLQTIPLLFFKHYLKSEINSQRAVLRSHGRTWSVRIRDRRFEDGWGDFAKDHDLHVGDFLVFGYGGNLVFDVVVFDTSACQREYPLSATKPKHQNKSSTKESTERLHGSTSVGHGSSHFVSTLNPDSLKSCKLNIPRKFARSHGLVGRCCDTVVVDEQRRSWIVGLRYKESDGQVYFGCGWRDICIGNDLNEMDCVSLELIGNGTAPVFKLHKVASHSDGKRTPNYPNSDAGCSRSVVYF</sequence>
<evidence type="ECO:0000256" key="2">
    <source>
        <dbReference type="ARBA" id="ARBA00022737"/>
    </source>
</evidence>
<dbReference type="EMBL" id="JBBPBM010000043">
    <property type="protein sequence ID" value="KAK8523496.1"/>
    <property type="molecule type" value="Genomic_DNA"/>
</dbReference>
<feature type="region of interest" description="Disordered" evidence="7">
    <location>
        <begin position="1"/>
        <end position="24"/>
    </location>
</feature>
<keyword evidence="2" id="KW-0677">Repeat</keyword>
<reference evidence="9 10" key="1">
    <citation type="journal article" date="2024" name="G3 (Bethesda)">
        <title>Genome assembly of Hibiscus sabdariffa L. provides insights into metabolisms of medicinal natural products.</title>
        <authorList>
            <person name="Kim T."/>
        </authorList>
    </citation>
    <scope>NUCLEOTIDE SEQUENCE [LARGE SCALE GENOMIC DNA]</scope>
    <source>
        <strain evidence="9">TK-2024</strain>
        <tissue evidence="9">Old leaves</tissue>
    </source>
</reference>
<evidence type="ECO:0000259" key="8">
    <source>
        <dbReference type="PROSITE" id="PS50863"/>
    </source>
</evidence>
<dbReference type="SMART" id="SM01019">
    <property type="entry name" value="B3"/>
    <property type="match status" value="2"/>
</dbReference>
<dbReference type="InterPro" id="IPR039218">
    <property type="entry name" value="REM_fam"/>
</dbReference>
<dbReference type="Pfam" id="PF02362">
    <property type="entry name" value="B3"/>
    <property type="match status" value="2"/>
</dbReference>
<evidence type="ECO:0000313" key="10">
    <source>
        <dbReference type="Proteomes" id="UP001472677"/>
    </source>
</evidence>
<gene>
    <name evidence="9" type="ORF">V6N12_048016</name>
</gene>
<feature type="domain" description="TF-B3" evidence="8">
    <location>
        <begin position="41"/>
        <end position="131"/>
    </location>
</feature>
<dbReference type="PROSITE" id="PS50863">
    <property type="entry name" value="B3"/>
    <property type="match status" value="2"/>
</dbReference>
<keyword evidence="4" id="KW-0238">DNA-binding</keyword>
<accession>A0ABR2CUP9</accession>
<evidence type="ECO:0000256" key="1">
    <source>
        <dbReference type="ARBA" id="ARBA00004123"/>
    </source>
</evidence>
<feature type="domain" description="TF-B3" evidence="8">
    <location>
        <begin position="171"/>
        <end position="267"/>
    </location>
</feature>
<dbReference type="InterPro" id="IPR003340">
    <property type="entry name" value="B3_DNA-bd"/>
</dbReference>
<evidence type="ECO:0000256" key="6">
    <source>
        <dbReference type="ARBA" id="ARBA00023242"/>
    </source>
</evidence>
<feature type="region of interest" description="Disordered" evidence="7">
    <location>
        <begin position="139"/>
        <end position="171"/>
    </location>
</feature>
<dbReference type="PANTHER" id="PTHR31674">
    <property type="entry name" value="B3 DOMAIN-CONTAINING PROTEIN REM-LIKE 3-RELATED"/>
    <property type="match status" value="1"/>
</dbReference>
<evidence type="ECO:0000256" key="5">
    <source>
        <dbReference type="ARBA" id="ARBA00023163"/>
    </source>
</evidence>
<evidence type="ECO:0000313" key="9">
    <source>
        <dbReference type="EMBL" id="KAK8523496.1"/>
    </source>
</evidence>
<evidence type="ECO:0000256" key="3">
    <source>
        <dbReference type="ARBA" id="ARBA00023015"/>
    </source>
</evidence>
<dbReference type="SUPFAM" id="SSF101936">
    <property type="entry name" value="DNA-binding pseudobarrel domain"/>
    <property type="match status" value="2"/>
</dbReference>
<keyword evidence="6" id="KW-0539">Nucleus</keyword>
<keyword evidence="5" id="KW-0804">Transcription</keyword>
<keyword evidence="10" id="KW-1185">Reference proteome</keyword>
<comment type="subcellular location">
    <subcellularLocation>
        <location evidence="1">Nucleus</location>
    </subcellularLocation>
</comment>
<dbReference type="Proteomes" id="UP001472677">
    <property type="component" value="Unassembled WGS sequence"/>
</dbReference>
<proteinExistence type="predicted"/>
<keyword evidence="3" id="KW-0805">Transcription regulation</keyword>